<dbReference type="InterPro" id="IPR002347">
    <property type="entry name" value="SDR_fam"/>
</dbReference>
<dbReference type="PRINTS" id="PR00081">
    <property type="entry name" value="GDHRDH"/>
</dbReference>
<dbReference type="GO" id="GO:0004316">
    <property type="term" value="F:3-oxoacyl-[acyl-carrier-protein] reductase (NADPH) activity"/>
    <property type="evidence" value="ECO:0007669"/>
    <property type="project" value="UniProtKB-EC"/>
</dbReference>
<dbReference type="PROSITE" id="PS00061">
    <property type="entry name" value="ADH_SHORT"/>
    <property type="match status" value="1"/>
</dbReference>
<organism evidence="6 7">
    <name type="scientific">Calocera viscosa (strain TUFC12733)</name>
    <dbReference type="NCBI Taxonomy" id="1330018"/>
    <lineage>
        <taxon>Eukaryota</taxon>
        <taxon>Fungi</taxon>
        <taxon>Dikarya</taxon>
        <taxon>Basidiomycota</taxon>
        <taxon>Agaricomycotina</taxon>
        <taxon>Dacrymycetes</taxon>
        <taxon>Dacrymycetales</taxon>
        <taxon>Dacrymycetaceae</taxon>
        <taxon>Calocera</taxon>
    </lineage>
</organism>
<dbReference type="Gene3D" id="3.40.50.720">
    <property type="entry name" value="NAD(P)-binding Rossmann-like Domain"/>
    <property type="match status" value="1"/>
</dbReference>
<proteinExistence type="inferred from homology"/>
<gene>
    <name evidence="6" type="ORF">CALVIDRAFT_540673</name>
</gene>
<name>A0A167IML4_CALVF</name>
<evidence type="ECO:0000256" key="4">
    <source>
        <dbReference type="ARBA" id="ARBA00048508"/>
    </source>
</evidence>
<protein>
    <recommendedName>
        <fullName evidence="2">3-oxoacyl-[acyl-carrier-protein] reductase</fullName>
        <ecNumber evidence="2">1.1.1.100</ecNumber>
    </recommendedName>
</protein>
<keyword evidence="3" id="KW-0521">NADP</keyword>
<dbReference type="AlphaFoldDB" id="A0A167IML4"/>
<dbReference type="InterPro" id="IPR036291">
    <property type="entry name" value="NAD(P)-bd_dom_sf"/>
</dbReference>
<accession>A0A167IML4</accession>
<evidence type="ECO:0000256" key="5">
    <source>
        <dbReference type="RuleBase" id="RU000363"/>
    </source>
</evidence>
<dbReference type="STRING" id="1330018.A0A167IML4"/>
<evidence type="ECO:0000313" key="7">
    <source>
        <dbReference type="Proteomes" id="UP000076738"/>
    </source>
</evidence>
<evidence type="ECO:0000313" key="6">
    <source>
        <dbReference type="EMBL" id="KZO92789.1"/>
    </source>
</evidence>
<comment type="catalytic activity">
    <reaction evidence="4">
        <text>a (3R)-hydroxyacyl-[ACP] + NADP(+) = a 3-oxoacyl-[ACP] + NADPH + H(+)</text>
        <dbReference type="Rhea" id="RHEA:17397"/>
        <dbReference type="Rhea" id="RHEA-COMP:9916"/>
        <dbReference type="Rhea" id="RHEA-COMP:9945"/>
        <dbReference type="ChEBI" id="CHEBI:15378"/>
        <dbReference type="ChEBI" id="CHEBI:57783"/>
        <dbReference type="ChEBI" id="CHEBI:58349"/>
        <dbReference type="ChEBI" id="CHEBI:78776"/>
        <dbReference type="ChEBI" id="CHEBI:78827"/>
        <dbReference type="EC" id="1.1.1.100"/>
    </reaction>
</comment>
<reference evidence="6 7" key="1">
    <citation type="journal article" date="2016" name="Mol. Biol. Evol.">
        <title>Comparative Genomics of Early-Diverging Mushroom-Forming Fungi Provides Insights into the Origins of Lignocellulose Decay Capabilities.</title>
        <authorList>
            <person name="Nagy L.G."/>
            <person name="Riley R."/>
            <person name="Tritt A."/>
            <person name="Adam C."/>
            <person name="Daum C."/>
            <person name="Floudas D."/>
            <person name="Sun H."/>
            <person name="Yadav J.S."/>
            <person name="Pangilinan J."/>
            <person name="Larsson K.H."/>
            <person name="Matsuura K."/>
            <person name="Barry K."/>
            <person name="Labutti K."/>
            <person name="Kuo R."/>
            <person name="Ohm R.A."/>
            <person name="Bhattacharya S.S."/>
            <person name="Shirouzu T."/>
            <person name="Yoshinaga Y."/>
            <person name="Martin F.M."/>
            <person name="Grigoriev I.V."/>
            <person name="Hibbett D.S."/>
        </authorList>
    </citation>
    <scope>NUCLEOTIDE SEQUENCE [LARGE SCALE GENOMIC DNA]</scope>
    <source>
        <strain evidence="6 7">TUFC12733</strain>
    </source>
</reference>
<dbReference type="FunFam" id="3.40.50.720:FF:000084">
    <property type="entry name" value="Short-chain dehydrogenase reductase"/>
    <property type="match status" value="1"/>
</dbReference>
<evidence type="ECO:0000256" key="2">
    <source>
        <dbReference type="ARBA" id="ARBA00012948"/>
    </source>
</evidence>
<dbReference type="InterPro" id="IPR020904">
    <property type="entry name" value="Sc_DH/Rdtase_CS"/>
</dbReference>
<dbReference type="Proteomes" id="UP000076738">
    <property type="component" value="Unassembled WGS sequence"/>
</dbReference>
<dbReference type="PANTHER" id="PTHR42879">
    <property type="entry name" value="3-OXOACYL-(ACYL-CARRIER-PROTEIN) REDUCTASE"/>
    <property type="match status" value="1"/>
</dbReference>
<sequence>MSAPIADSPAAKRVAIVTGAAGDLGRAIALRLASDGLDVAITDLPSQSSKLCVVAGEVREKGVRCLPLTGDVTVQADVEKLVSDTVRELGGLDVMVANVGIFQPRPLLELSVEEWDYHQRTNTLSCLLCYQAAARQMVAQGRGGRLIGGCSVAGLTGAALCSAYCASKFAIRGLTMCAAQELGAHGVTVNAYAPGFIEGTKMVHTFENEGAAMMGLTPEQWRGAADGMFPMKRLGKPEEIGAIVSYFASEAAGWTTGQVFSVNGGMHIS</sequence>
<dbReference type="EMBL" id="KV417307">
    <property type="protein sequence ID" value="KZO92789.1"/>
    <property type="molecule type" value="Genomic_DNA"/>
</dbReference>
<dbReference type="PANTHER" id="PTHR42879:SF2">
    <property type="entry name" value="3-OXOACYL-[ACYL-CARRIER-PROTEIN] REDUCTASE FABG"/>
    <property type="match status" value="1"/>
</dbReference>
<dbReference type="SUPFAM" id="SSF51735">
    <property type="entry name" value="NAD(P)-binding Rossmann-fold domains"/>
    <property type="match status" value="1"/>
</dbReference>
<dbReference type="OrthoDB" id="498125at2759"/>
<keyword evidence="7" id="KW-1185">Reference proteome</keyword>
<dbReference type="PRINTS" id="PR00080">
    <property type="entry name" value="SDRFAMILY"/>
</dbReference>
<dbReference type="GO" id="GO:0032787">
    <property type="term" value="P:monocarboxylic acid metabolic process"/>
    <property type="evidence" value="ECO:0007669"/>
    <property type="project" value="UniProtKB-ARBA"/>
</dbReference>
<evidence type="ECO:0000256" key="1">
    <source>
        <dbReference type="ARBA" id="ARBA00006484"/>
    </source>
</evidence>
<comment type="similarity">
    <text evidence="1 5">Belongs to the short-chain dehydrogenases/reductases (SDR) family.</text>
</comment>
<dbReference type="InterPro" id="IPR050259">
    <property type="entry name" value="SDR"/>
</dbReference>
<dbReference type="Pfam" id="PF00106">
    <property type="entry name" value="adh_short"/>
    <property type="match status" value="1"/>
</dbReference>
<dbReference type="EC" id="1.1.1.100" evidence="2"/>
<evidence type="ECO:0000256" key="3">
    <source>
        <dbReference type="ARBA" id="ARBA00022857"/>
    </source>
</evidence>